<proteinExistence type="predicted"/>
<feature type="compositionally biased region" description="Low complexity" evidence="1">
    <location>
        <begin position="372"/>
        <end position="386"/>
    </location>
</feature>
<accession>Q5GWI0</accession>
<evidence type="ECO:0000313" key="2">
    <source>
        <dbReference type="EMBL" id="AAW76941.1"/>
    </source>
</evidence>
<dbReference type="AntiFam" id="ANF00095">
    <property type="entry name" value="Shadow ORF (opposite ABC transporters)"/>
</dbReference>
<feature type="compositionally biased region" description="Low complexity" evidence="1">
    <location>
        <begin position="351"/>
        <end position="361"/>
    </location>
</feature>
<feature type="compositionally biased region" description="Low complexity" evidence="1">
    <location>
        <begin position="278"/>
        <end position="290"/>
    </location>
</feature>
<dbReference type="EMBL" id="AE013598">
    <property type="protein sequence ID" value="AAW76941.1"/>
    <property type="molecule type" value="Genomic_DNA"/>
</dbReference>
<sequence>MPSHLDLALRQHPGDPVHCPNERIHERRGRLVVDHCRCVELLDAAAVEDGHPIGQFQRFFLIVGDEYRGQAGAFMQLAEPAAQIAAHLRIQRAERLVEQQHARLDCQRTRQRHALPLAAGELGGITLFQTLQLHQRQQFLHACTDARFGPTLVAAAYAQAERDVLEHVHMLEQCVMLEHEADPTRLHAHAGGIFIAEQHLPAICMLQPGHDAQQRGLARAGGSEQRQQLALAHIQGDVVQRGKGLELLAQMVDADAHGHLSGGGWRPANRRAAIPDTSSAPRSAARSVPAARRRRMRRCRHIRCREFPHAAAACWCVHGYARTPPTQRRIRPSHAPHTAARHTTGPNGYWAASLARTSASRSRPDSVPPVLRRCPAAPSAASVRAR</sequence>
<dbReference type="KEGG" id="xoo:XOO3687"/>
<protein>
    <submittedName>
        <fullName evidence="2">Phenol hydroxylase</fullName>
    </submittedName>
</protein>
<gene>
    <name evidence="2" type="primary">poxF</name>
    <name evidence="2" type="ordered locus">XOO3687</name>
</gene>
<organism evidence="2 3">
    <name type="scientific">Xanthomonas oryzae pv. oryzae (strain KACC10331 / KXO85)</name>
    <dbReference type="NCBI Taxonomy" id="291331"/>
    <lineage>
        <taxon>Bacteria</taxon>
        <taxon>Pseudomonadati</taxon>
        <taxon>Pseudomonadota</taxon>
        <taxon>Gammaproteobacteria</taxon>
        <taxon>Lysobacterales</taxon>
        <taxon>Lysobacteraceae</taxon>
        <taxon>Xanthomonas</taxon>
    </lineage>
</organism>
<dbReference type="HOGENOM" id="CLU_715610_0_0_6"/>
<dbReference type="Proteomes" id="UP000006735">
    <property type="component" value="Chromosome"/>
</dbReference>
<name>Q5GWI0_XANOR</name>
<keyword evidence="3" id="KW-1185">Reference proteome</keyword>
<feature type="region of interest" description="Disordered" evidence="1">
    <location>
        <begin position="327"/>
        <end position="386"/>
    </location>
</feature>
<reference evidence="2 3" key="1">
    <citation type="journal article" date="2005" name="Nucleic Acids Res.">
        <title>The genome sequence of Xanthomonas oryzae pathovar oryzae KACC10331, the bacterial blight pathogen of rice.</title>
        <authorList>
            <person name="Lee B.M."/>
            <person name="Park Y.J."/>
            <person name="Park D.S."/>
            <person name="Kang H.W."/>
            <person name="Kim J.G."/>
            <person name="Song E.S."/>
            <person name="Park I.C."/>
            <person name="Yoon U.H."/>
            <person name="Hahn J.H."/>
            <person name="Koo B.S."/>
            <person name="Lee G.B."/>
            <person name="Kim H."/>
            <person name="Park H.S."/>
            <person name="Yoon K.O."/>
            <person name="Kim J.H."/>
            <person name="Jung C.H."/>
            <person name="Koh N.H."/>
            <person name="Seo J.S."/>
            <person name="Go S.J."/>
        </authorList>
    </citation>
    <scope>NUCLEOTIDE SEQUENCE [LARGE SCALE GENOMIC DNA]</scope>
    <source>
        <strain evidence="3">KACC10331 / KXO85</strain>
    </source>
</reference>
<dbReference type="AlphaFoldDB" id="Q5GWI0"/>
<feature type="region of interest" description="Disordered" evidence="1">
    <location>
        <begin position="260"/>
        <end position="294"/>
    </location>
</feature>
<evidence type="ECO:0000313" key="3">
    <source>
        <dbReference type="Proteomes" id="UP000006735"/>
    </source>
</evidence>
<evidence type="ECO:0000256" key="1">
    <source>
        <dbReference type="SAM" id="MobiDB-lite"/>
    </source>
</evidence>
<dbReference type="AntiFam" id="ANF00142">
    <property type="entry name" value="Shadow ORF (opposite yadG)"/>
</dbReference>